<sequence length="102" mass="11099">MKDGFSTKCPYRQQPSVTGLRVGDSSLLVDPPLSAYPLASTHRLLATSPRPAALHRAHTTRGDAASPPLLPAHPRRRANSQFVPPNLGFGSSRHVAREVRLR</sequence>
<proteinExistence type="predicted"/>
<reference evidence="3" key="2">
    <citation type="journal article" date="2008" name="Nucleic Acids Res.">
        <title>The rice annotation project database (RAP-DB): 2008 update.</title>
        <authorList>
            <consortium name="The rice annotation project (RAP)"/>
        </authorList>
    </citation>
    <scope>GENOME REANNOTATION</scope>
    <source>
        <strain evidence="3">cv. Nipponbare</strain>
    </source>
</reference>
<dbReference type="Proteomes" id="UP000000763">
    <property type="component" value="Chromosome 2"/>
</dbReference>
<dbReference type="AlphaFoldDB" id="Q6K783"/>
<protein>
    <submittedName>
        <fullName evidence="2">Uncharacterized protein</fullName>
    </submittedName>
</protein>
<gene>
    <name evidence="2" type="primary">OSJNBa0001A11.18</name>
</gene>
<evidence type="ECO:0000313" key="3">
    <source>
        <dbReference type="Proteomes" id="UP000000763"/>
    </source>
</evidence>
<evidence type="ECO:0000313" key="2">
    <source>
        <dbReference type="EMBL" id="BAD23086.1"/>
    </source>
</evidence>
<dbReference type="EMBL" id="AP004861">
    <property type="protein sequence ID" value="BAD23086.1"/>
    <property type="molecule type" value="Genomic_DNA"/>
</dbReference>
<organism evidence="2 3">
    <name type="scientific">Oryza sativa subsp. japonica</name>
    <name type="common">Rice</name>
    <dbReference type="NCBI Taxonomy" id="39947"/>
    <lineage>
        <taxon>Eukaryota</taxon>
        <taxon>Viridiplantae</taxon>
        <taxon>Streptophyta</taxon>
        <taxon>Embryophyta</taxon>
        <taxon>Tracheophyta</taxon>
        <taxon>Spermatophyta</taxon>
        <taxon>Magnoliopsida</taxon>
        <taxon>Liliopsida</taxon>
        <taxon>Poales</taxon>
        <taxon>Poaceae</taxon>
        <taxon>BOP clade</taxon>
        <taxon>Oryzoideae</taxon>
        <taxon>Oryzeae</taxon>
        <taxon>Oryzinae</taxon>
        <taxon>Oryza</taxon>
        <taxon>Oryza sativa</taxon>
    </lineage>
</organism>
<reference evidence="3" key="1">
    <citation type="journal article" date="2005" name="Nature">
        <title>The map-based sequence of the rice genome.</title>
        <authorList>
            <consortium name="International rice genome sequencing project (IRGSP)"/>
            <person name="Matsumoto T."/>
            <person name="Wu J."/>
            <person name="Kanamori H."/>
            <person name="Katayose Y."/>
            <person name="Fujisawa M."/>
            <person name="Namiki N."/>
            <person name="Mizuno H."/>
            <person name="Yamamoto K."/>
            <person name="Antonio B.A."/>
            <person name="Baba T."/>
            <person name="Sakata K."/>
            <person name="Nagamura Y."/>
            <person name="Aoki H."/>
            <person name="Arikawa K."/>
            <person name="Arita K."/>
            <person name="Bito T."/>
            <person name="Chiden Y."/>
            <person name="Fujitsuka N."/>
            <person name="Fukunaka R."/>
            <person name="Hamada M."/>
            <person name="Harada C."/>
            <person name="Hayashi A."/>
            <person name="Hijishita S."/>
            <person name="Honda M."/>
            <person name="Hosokawa S."/>
            <person name="Ichikawa Y."/>
            <person name="Idonuma A."/>
            <person name="Iijima M."/>
            <person name="Ikeda M."/>
            <person name="Ikeno M."/>
            <person name="Ito K."/>
            <person name="Ito S."/>
            <person name="Ito T."/>
            <person name="Ito Y."/>
            <person name="Ito Y."/>
            <person name="Iwabuchi A."/>
            <person name="Kamiya K."/>
            <person name="Karasawa W."/>
            <person name="Kurita K."/>
            <person name="Katagiri S."/>
            <person name="Kikuta A."/>
            <person name="Kobayashi H."/>
            <person name="Kobayashi N."/>
            <person name="Machita K."/>
            <person name="Maehara T."/>
            <person name="Masukawa M."/>
            <person name="Mizubayashi T."/>
            <person name="Mukai Y."/>
            <person name="Nagasaki H."/>
            <person name="Nagata Y."/>
            <person name="Naito S."/>
            <person name="Nakashima M."/>
            <person name="Nakama Y."/>
            <person name="Nakamichi Y."/>
            <person name="Nakamura M."/>
            <person name="Meguro A."/>
            <person name="Negishi M."/>
            <person name="Ohta I."/>
            <person name="Ohta T."/>
            <person name="Okamoto M."/>
            <person name="Ono N."/>
            <person name="Saji S."/>
            <person name="Sakaguchi M."/>
            <person name="Sakai K."/>
            <person name="Shibata M."/>
            <person name="Shimokawa T."/>
            <person name="Song J."/>
            <person name="Takazaki Y."/>
            <person name="Terasawa K."/>
            <person name="Tsugane M."/>
            <person name="Tsuji K."/>
            <person name="Ueda S."/>
            <person name="Waki K."/>
            <person name="Yamagata H."/>
            <person name="Yamamoto M."/>
            <person name="Yamamoto S."/>
            <person name="Yamane H."/>
            <person name="Yoshiki S."/>
            <person name="Yoshihara R."/>
            <person name="Yukawa K."/>
            <person name="Zhong H."/>
            <person name="Yano M."/>
            <person name="Yuan Q."/>
            <person name="Ouyang S."/>
            <person name="Liu J."/>
            <person name="Jones K.M."/>
            <person name="Gansberger K."/>
            <person name="Moffat K."/>
            <person name="Hill J."/>
            <person name="Bera J."/>
            <person name="Fadrosh D."/>
            <person name="Jin S."/>
            <person name="Johri S."/>
            <person name="Kim M."/>
            <person name="Overton L."/>
            <person name="Reardon M."/>
            <person name="Tsitrin T."/>
            <person name="Vuong H."/>
            <person name="Weaver B."/>
            <person name="Ciecko A."/>
            <person name="Tallon L."/>
            <person name="Jackson J."/>
            <person name="Pai G."/>
            <person name="Aken S.V."/>
            <person name="Utterback T."/>
            <person name="Reidmuller S."/>
            <person name="Feldblyum T."/>
            <person name="Hsiao J."/>
            <person name="Zismann V."/>
            <person name="Iobst S."/>
            <person name="de Vazeille A.R."/>
            <person name="Buell C.R."/>
            <person name="Ying K."/>
            <person name="Li Y."/>
            <person name="Lu T."/>
            <person name="Huang Y."/>
            <person name="Zhao Q."/>
            <person name="Feng Q."/>
            <person name="Zhang L."/>
            <person name="Zhu J."/>
            <person name="Weng Q."/>
            <person name="Mu J."/>
            <person name="Lu Y."/>
            <person name="Fan D."/>
            <person name="Liu Y."/>
            <person name="Guan J."/>
            <person name="Zhang Y."/>
            <person name="Yu S."/>
            <person name="Liu X."/>
            <person name="Zhang Y."/>
            <person name="Hong G."/>
            <person name="Han B."/>
            <person name="Choisne N."/>
            <person name="Demange N."/>
            <person name="Orjeda G."/>
            <person name="Samain S."/>
            <person name="Cattolico L."/>
            <person name="Pelletier E."/>
            <person name="Couloux A."/>
            <person name="Segurens B."/>
            <person name="Wincker P."/>
            <person name="D'Hont A."/>
            <person name="Scarpelli C."/>
            <person name="Weissenbach J."/>
            <person name="Salanoubat M."/>
            <person name="Quetier F."/>
            <person name="Yu Y."/>
            <person name="Kim H.R."/>
            <person name="Rambo T."/>
            <person name="Currie J."/>
            <person name="Collura K."/>
            <person name="Luo M."/>
            <person name="Yang T."/>
            <person name="Ammiraju J.S.S."/>
            <person name="Engler F."/>
            <person name="Soderlund C."/>
            <person name="Wing R.A."/>
            <person name="Palmer L.E."/>
            <person name="de la Bastide M."/>
            <person name="Spiegel L."/>
            <person name="Nascimento L."/>
            <person name="Zutavern T."/>
            <person name="O'Shaughnessy A."/>
            <person name="Dike S."/>
            <person name="Dedhia N."/>
            <person name="Preston R."/>
            <person name="Balija V."/>
            <person name="McCombie W.R."/>
            <person name="Chow T."/>
            <person name="Chen H."/>
            <person name="Chung M."/>
            <person name="Chen C."/>
            <person name="Shaw J."/>
            <person name="Wu H."/>
            <person name="Hsiao K."/>
            <person name="Chao Y."/>
            <person name="Chu M."/>
            <person name="Cheng C."/>
            <person name="Hour A."/>
            <person name="Lee P."/>
            <person name="Lin S."/>
            <person name="Lin Y."/>
            <person name="Liou J."/>
            <person name="Liu S."/>
            <person name="Hsing Y."/>
            <person name="Raghuvanshi S."/>
            <person name="Mohanty A."/>
            <person name="Bharti A.K."/>
            <person name="Gaur A."/>
            <person name="Gupta V."/>
            <person name="Kumar D."/>
            <person name="Ravi V."/>
            <person name="Vij S."/>
            <person name="Kapur A."/>
            <person name="Khurana P."/>
            <person name="Khurana P."/>
            <person name="Khurana J.P."/>
            <person name="Tyagi A.K."/>
            <person name="Gaikwad K."/>
            <person name="Singh A."/>
            <person name="Dalal V."/>
            <person name="Srivastava S."/>
            <person name="Dixit A."/>
            <person name="Pal A.K."/>
            <person name="Ghazi I.A."/>
            <person name="Yadav M."/>
            <person name="Pandit A."/>
            <person name="Bhargava A."/>
            <person name="Sureshbabu K."/>
            <person name="Batra K."/>
            <person name="Sharma T.R."/>
            <person name="Mohapatra T."/>
            <person name="Singh N.K."/>
            <person name="Messing J."/>
            <person name="Nelson A.B."/>
            <person name="Fuks G."/>
            <person name="Kavchok S."/>
            <person name="Keizer G."/>
            <person name="Linton E."/>
            <person name="Llaca V."/>
            <person name="Song R."/>
            <person name="Tanyolac B."/>
            <person name="Young S."/>
            <person name="Ho-Il K."/>
            <person name="Hahn J.H."/>
            <person name="Sangsakoo G."/>
            <person name="Vanavichit A."/>
            <person name="de Mattos Luiz.A.T."/>
            <person name="Zimmer P.D."/>
            <person name="Malone G."/>
            <person name="Dellagostin O."/>
            <person name="de Oliveira A.C."/>
            <person name="Bevan M."/>
            <person name="Bancroft I."/>
            <person name="Minx P."/>
            <person name="Cordum H."/>
            <person name="Wilson R."/>
            <person name="Cheng Z."/>
            <person name="Jin W."/>
            <person name="Jiang J."/>
            <person name="Leong S.A."/>
            <person name="Iwama H."/>
            <person name="Gojobori T."/>
            <person name="Itoh T."/>
            <person name="Niimura Y."/>
            <person name="Fujii Y."/>
            <person name="Habara T."/>
            <person name="Sakai H."/>
            <person name="Sato Y."/>
            <person name="Wilson G."/>
            <person name="Kumar K."/>
            <person name="McCouch S."/>
            <person name="Juretic N."/>
            <person name="Hoen D."/>
            <person name="Wright S."/>
            <person name="Bruskiewich R."/>
            <person name="Bureau T."/>
            <person name="Miyao A."/>
            <person name="Hirochika H."/>
            <person name="Nishikawa T."/>
            <person name="Kadowaki K."/>
            <person name="Sugiura M."/>
            <person name="Burr B."/>
            <person name="Sasaki T."/>
        </authorList>
    </citation>
    <scope>NUCLEOTIDE SEQUENCE [LARGE SCALE GENOMIC DNA]</scope>
    <source>
        <strain evidence="3">cv. Nipponbare</strain>
    </source>
</reference>
<name>Q6K783_ORYSJ</name>
<accession>Q6K783</accession>
<feature type="region of interest" description="Disordered" evidence="1">
    <location>
        <begin position="47"/>
        <end position="102"/>
    </location>
</feature>
<evidence type="ECO:0000256" key="1">
    <source>
        <dbReference type="SAM" id="MobiDB-lite"/>
    </source>
</evidence>